<proteinExistence type="predicted"/>
<gene>
    <name evidence="1" type="ORF">GCM10011386_41340</name>
</gene>
<accession>A0ABQ1MRR6</accession>
<reference evidence="2" key="1">
    <citation type="journal article" date="2019" name="Int. J. Syst. Evol. Microbiol.">
        <title>The Global Catalogue of Microorganisms (GCM) 10K type strain sequencing project: providing services to taxonomists for standard genome sequencing and annotation.</title>
        <authorList>
            <consortium name="The Broad Institute Genomics Platform"/>
            <consortium name="The Broad Institute Genome Sequencing Center for Infectious Disease"/>
            <person name="Wu L."/>
            <person name="Ma J."/>
        </authorList>
    </citation>
    <scope>NUCLEOTIDE SEQUENCE [LARGE SCALE GENOMIC DNA]</scope>
    <source>
        <strain evidence="2">CGMCC 1.15342</strain>
    </source>
</reference>
<evidence type="ECO:0000313" key="1">
    <source>
        <dbReference type="EMBL" id="GGC44801.1"/>
    </source>
</evidence>
<name>A0ABQ1MRR6_9SPHI</name>
<organism evidence="1 2">
    <name type="scientific">Parapedobacter defluvii</name>
    <dbReference type="NCBI Taxonomy" id="2045106"/>
    <lineage>
        <taxon>Bacteria</taxon>
        <taxon>Pseudomonadati</taxon>
        <taxon>Bacteroidota</taxon>
        <taxon>Sphingobacteriia</taxon>
        <taxon>Sphingobacteriales</taxon>
        <taxon>Sphingobacteriaceae</taxon>
        <taxon>Parapedobacter</taxon>
    </lineage>
</organism>
<dbReference type="Proteomes" id="UP000597338">
    <property type="component" value="Unassembled WGS sequence"/>
</dbReference>
<comment type="caution">
    <text evidence="1">The sequence shown here is derived from an EMBL/GenBank/DDBJ whole genome shotgun (WGS) entry which is preliminary data.</text>
</comment>
<keyword evidence="2" id="KW-1185">Reference proteome</keyword>
<sequence>MVGLSVILRRSDGMDITVIWKEYWWVAMEASIGYEDDWLLEGGNLSSLPLGIKVRRLWLNKY</sequence>
<protein>
    <submittedName>
        <fullName evidence="1">Uncharacterized protein</fullName>
    </submittedName>
</protein>
<dbReference type="EMBL" id="BMIK01000022">
    <property type="protein sequence ID" value="GGC44801.1"/>
    <property type="molecule type" value="Genomic_DNA"/>
</dbReference>
<evidence type="ECO:0000313" key="2">
    <source>
        <dbReference type="Proteomes" id="UP000597338"/>
    </source>
</evidence>
<dbReference type="RefSeq" id="WP_188753369.1">
    <property type="nucleotide sequence ID" value="NZ_BMIK01000022.1"/>
</dbReference>